<dbReference type="AlphaFoldDB" id="A0A1H4BCH2"/>
<evidence type="ECO:0000256" key="1">
    <source>
        <dbReference type="ARBA" id="ARBA00008005"/>
    </source>
</evidence>
<dbReference type="PANTHER" id="PTHR35861:SF1">
    <property type="entry name" value="PHAGE TAIL SHEATH PROTEIN"/>
    <property type="match status" value="1"/>
</dbReference>
<proteinExistence type="inferred from homology"/>
<gene>
    <name evidence="3" type="ORF">SAMN05660909_02054</name>
</gene>
<dbReference type="PANTHER" id="PTHR35861">
    <property type="match status" value="1"/>
</dbReference>
<name>A0A1H4BCH2_9BACT</name>
<dbReference type="Gene3D" id="3.40.50.11780">
    <property type="match status" value="2"/>
</dbReference>
<dbReference type="InterPro" id="IPR052042">
    <property type="entry name" value="Tail_sheath_structural"/>
</dbReference>
<organism evidence="3 4">
    <name type="scientific">Chitinophaga terrae</name>
    <name type="common">ex Kim and Jung 2007</name>
    <dbReference type="NCBI Taxonomy" id="408074"/>
    <lineage>
        <taxon>Bacteria</taxon>
        <taxon>Pseudomonadati</taxon>
        <taxon>Bacteroidota</taxon>
        <taxon>Chitinophagia</taxon>
        <taxon>Chitinophagales</taxon>
        <taxon>Chitinophagaceae</taxon>
        <taxon>Chitinophaga</taxon>
    </lineage>
</organism>
<evidence type="ECO:0000313" key="3">
    <source>
        <dbReference type="EMBL" id="SEA45915.1"/>
    </source>
</evidence>
<dbReference type="EMBL" id="FNRL01000007">
    <property type="protein sequence ID" value="SEA45915.1"/>
    <property type="molecule type" value="Genomic_DNA"/>
</dbReference>
<keyword evidence="4" id="KW-1185">Reference proteome</keyword>
<evidence type="ECO:0000259" key="2">
    <source>
        <dbReference type="Pfam" id="PF17482"/>
    </source>
</evidence>
<accession>A0A1H4BCH2</accession>
<dbReference type="Proteomes" id="UP000199656">
    <property type="component" value="Unassembled WGS sequence"/>
</dbReference>
<feature type="domain" description="Tail sheath protein C-terminal" evidence="2">
    <location>
        <begin position="731"/>
        <end position="835"/>
    </location>
</feature>
<reference evidence="4" key="1">
    <citation type="submission" date="2016-10" db="EMBL/GenBank/DDBJ databases">
        <authorList>
            <person name="Varghese N."/>
            <person name="Submissions S."/>
        </authorList>
    </citation>
    <scope>NUCLEOTIDE SEQUENCE [LARGE SCALE GENOMIC DNA]</scope>
    <source>
        <strain evidence="4">DSM 23920</strain>
    </source>
</reference>
<dbReference type="RefSeq" id="WP_225889647.1">
    <property type="nucleotide sequence ID" value="NZ_BKAT01000037.1"/>
</dbReference>
<protein>
    <submittedName>
        <fullName evidence="3">Phage tail sheath protein</fullName>
    </submittedName>
</protein>
<sequence>MPSTYKTPGVYVEEISKFPPSVAAVDTAIPAFIGYTEIAEKNGVSLLNVPTRIESFLEFEQYFGGPPSRNVTIRLNAANQYLYTEQKGNTFLLYDSIRLFYDNGGGICYIVAVGGYDKPPAIGNVSTGLLGGLKALEKYDEPTLILSPDATTLGAGLYTFQVQALAQCNDLQDRFLICDLRKNDEHTTGQTHDDLVAEFRDNIGINFLKYGAAYTPWLQTSLDAGLRFRDVIFALESDPSPTATSSLALLTGMTTTGALSQLIYDLSNAVDTVNKLQQNLKPGGGFVDAGVADVDAQLKKLQQNYMQLYNDPAKNNYTLMLPGVTAIYQRIADIIAAVKTINDGLPTIVSPVVPAPSLSQTVEFKMRNDIAKIVTQFKQLLSSLATHHQEILQKSGTGKLIDAANANVIKALTLAGLPTTLANIPTDASVQVLYRILAAKIALMDQLSKIANGASVGPTATDGRDAVLAVIPDFTTLKASIDAEITTAKAGAANPAAVITNLNNKLTNVATPDKDKVIVAIAKSYADEENKVKAPAATNDLVPTPPGVPGAFITAMVQVFVDAQQKANAAAITGTVKADVANALTYTPVEAKEYSYIAAGVAGNVGPAVVGYYKSLVNTASTYEDVFDQSLMQTFGNYKTFMTKAGQSLMILPPGAAIAGVYTNVDNNRGVWKAPANVSLASVLGPYLLLNTKDQESLNVDDNAGKSINVIRAFTGKGTIVWGTRTLAGNDNEWRYIPVRRFFNYAEESIKKATGVFVFEPNDINTWIRVKAMIENFLILEWRRGALAGAKPNDAFYVKIGLGETMTALDILEGRMIVEIGMAVVRPAEFIILRFAHKMQES</sequence>
<dbReference type="InterPro" id="IPR020287">
    <property type="entry name" value="Tail_sheath_C"/>
</dbReference>
<evidence type="ECO:0000313" key="4">
    <source>
        <dbReference type="Proteomes" id="UP000199656"/>
    </source>
</evidence>
<dbReference type="Pfam" id="PF17482">
    <property type="entry name" value="Phage_sheath_1C"/>
    <property type="match status" value="1"/>
</dbReference>
<comment type="similarity">
    <text evidence="1">Belongs to the myoviridae tail sheath protein family.</text>
</comment>
<dbReference type="STRING" id="408074.SAMN05660909_02054"/>